<keyword evidence="3" id="KW-1185">Reference proteome</keyword>
<accession>A0AAD7CLX5</accession>
<evidence type="ECO:0000256" key="1">
    <source>
        <dbReference type="SAM" id="MobiDB-lite"/>
    </source>
</evidence>
<gene>
    <name evidence="2" type="ORF">B0H17DRAFT_1214958</name>
</gene>
<organism evidence="2 3">
    <name type="scientific">Mycena rosella</name>
    <name type="common">Pink bonnet</name>
    <name type="synonym">Agaricus rosellus</name>
    <dbReference type="NCBI Taxonomy" id="1033263"/>
    <lineage>
        <taxon>Eukaryota</taxon>
        <taxon>Fungi</taxon>
        <taxon>Dikarya</taxon>
        <taxon>Basidiomycota</taxon>
        <taxon>Agaricomycotina</taxon>
        <taxon>Agaricomycetes</taxon>
        <taxon>Agaricomycetidae</taxon>
        <taxon>Agaricales</taxon>
        <taxon>Marasmiineae</taxon>
        <taxon>Mycenaceae</taxon>
        <taxon>Mycena</taxon>
    </lineage>
</organism>
<comment type="caution">
    <text evidence="2">The sequence shown here is derived from an EMBL/GenBank/DDBJ whole genome shotgun (WGS) entry which is preliminary data.</text>
</comment>
<protein>
    <submittedName>
        <fullName evidence="2">Uncharacterized protein</fullName>
    </submittedName>
</protein>
<dbReference type="Proteomes" id="UP001221757">
    <property type="component" value="Unassembled WGS sequence"/>
</dbReference>
<name>A0AAD7CLX5_MYCRO</name>
<dbReference type="EMBL" id="JARKIE010000347">
    <property type="protein sequence ID" value="KAJ7652555.1"/>
    <property type="molecule type" value="Genomic_DNA"/>
</dbReference>
<proteinExistence type="predicted"/>
<dbReference type="AlphaFoldDB" id="A0AAD7CLX5"/>
<reference evidence="2" key="1">
    <citation type="submission" date="2023-03" db="EMBL/GenBank/DDBJ databases">
        <title>Massive genome expansion in bonnet fungi (Mycena s.s.) driven by repeated elements and novel gene families across ecological guilds.</title>
        <authorList>
            <consortium name="Lawrence Berkeley National Laboratory"/>
            <person name="Harder C.B."/>
            <person name="Miyauchi S."/>
            <person name="Viragh M."/>
            <person name="Kuo A."/>
            <person name="Thoen E."/>
            <person name="Andreopoulos B."/>
            <person name="Lu D."/>
            <person name="Skrede I."/>
            <person name="Drula E."/>
            <person name="Henrissat B."/>
            <person name="Morin E."/>
            <person name="Kohler A."/>
            <person name="Barry K."/>
            <person name="LaButti K."/>
            <person name="Morin E."/>
            <person name="Salamov A."/>
            <person name="Lipzen A."/>
            <person name="Mereny Z."/>
            <person name="Hegedus B."/>
            <person name="Baldrian P."/>
            <person name="Stursova M."/>
            <person name="Weitz H."/>
            <person name="Taylor A."/>
            <person name="Grigoriev I.V."/>
            <person name="Nagy L.G."/>
            <person name="Martin F."/>
            <person name="Kauserud H."/>
        </authorList>
    </citation>
    <scope>NUCLEOTIDE SEQUENCE</scope>
    <source>
        <strain evidence="2">CBHHK067</strain>
    </source>
</reference>
<evidence type="ECO:0000313" key="2">
    <source>
        <dbReference type="EMBL" id="KAJ7652555.1"/>
    </source>
</evidence>
<evidence type="ECO:0000313" key="3">
    <source>
        <dbReference type="Proteomes" id="UP001221757"/>
    </source>
</evidence>
<sequence length="93" mass="9890">MARSSPSHSPPPARARTCTTITLANGEKFTPDPTRPLQVVWEDENPMQAFYADRSPPELVVPPAGLAMGKPGDRQRAMTTHSGGVPPAAGAVW</sequence>
<feature type="region of interest" description="Disordered" evidence="1">
    <location>
        <begin position="64"/>
        <end position="93"/>
    </location>
</feature>